<comment type="function">
    <text evidence="5">Part of a binding-protein-dependent transport system for a sugar.</text>
</comment>
<evidence type="ECO:0000256" key="2">
    <source>
        <dbReference type="ARBA" id="ARBA00008520"/>
    </source>
</evidence>
<comment type="subcellular location">
    <subcellularLocation>
        <location evidence="1">Cell envelope</location>
    </subcellularLocation>
</comment>
<dbReference type="InterPro" id="IPR050490">
    <property type="entry name" value="Bact_solute-bd_prot1"/>
</dbReference>
<evidence type="ECO:0000256" key="4">
    <source>
        <dbReference type="ARBA" id="ARBA00022729"/>
    </source>
</evidence>
<evidence type="ECO:0000256" key="1">
    <source>
        <dbReference type="ARBA" id="ARBA00004196"/>
    </source>
</evidence>
<evidence type="ECO:0000313" key="9">
    <source>
        <dbReference type="Proteomes" id="UP001232493"/>
    </source>
</evidence>
<evidence type="ECO:0000313" key="8">
    <source>
        <dbReference type="EMBL" id="WGS65091.1"/>
    </source>
</evidence>
<evidence type="ECO:0000256" key="7">
    <source>
        <dbReference type="SAM" id="SignalP"/>
    </source>
</evidence>
<name>A0ABY8PR13_9BACT</name>
<keyword evidence="4 7" id="KW-0732">Signal</keyword>
<proteinExistence type="inferred from homology"/>
<organism evidence="8 9">
    <name type="scientific">Marinitoga aeolica</name>
    <dbReference type="NCBI Taxonomy" id="2809031"/>
    <lineage>
        <taxon>Bacteria</taxon>
        <taxon>Thermotogati</taxon>
        <taxon>Thermotogota</taxon>
        <taxon>Thermotogae</taxon>
        <taxon>Petrotogales</taxon>
        <taxon>Petrotogaceae</taxon>
        <taxon>Marinitoga</taxon>
    </lineage>
</organism>
<evidence type="ECO:0000256" key="6">
    <source>
        <dbReference type="ARBA" id="ARBA00049753"/>
    </source>
</evidence>
<dbReference type="Pfam" id="PF01547">
    <property type="entry name" value="SBP_bac_1"/>
    <property type="match status" value="1"/>
</dbReference>
<dbReference type="PANTHER" id="PTHR43649:SF28">
    <property type="entry name" value="BINDING PROTEIN COMPONENT OF ABC SUGAR TRANSPORTER-RELATED"/>
    <property type="match status" value="1"/>
</dbReference>
<feature type="chain" id="PRO_5045937408" description="Probable sugar-binding periplasmic protein" evidence="7">
    <location>
        <begin position="21"/>
        <end position="416"/>
    </location>
</feature>
<protein>
    <recommendedName>
        <fullName evidence="6">Probable sugar-binding periplasmic protein</fullName>
    </recommendedName>
</protein>
<keyword evidence="3" id="KW-0813">Transport</keyword>
<dbReference type="RefSeq" id="WP_280999243.1">
    <property type="nucleotide sequence ID" value="NZ_CP069362.1"/>
</dbReference>
<dbReference type="SUPFAM" id="SSF53850">
    <property type="entry name" value="Periplasmic binding protein-like II"/>
    <property type="match status" value="1"/>
</dbReference>
<comment type="similarity">
    <text evidence="2">Belongs to the bacterial solute-binding protein 1 family.</text>
</comment>
<dbReference type="PANTHER" id="PTHR43649">
    <property type="entry name" value="ARABINOSE-BINDING PROTEIN-RELATED"/>
    <property type="match status" value="1"/>
</dbReference>
<evidence type="ECO:0000256" key="5">
    <source>
        <dbReference type="ARBA" id="ARBA00049629"/>
    </source>
</evidence>
<dbReference type="Proteomes" id="UP001232493">
    <property type="component" value="Chromosome"/>
</dbReference>
<keyword evidence="9" id="KW-1185">Reference proteome</keyword>
<dbReference type="InterPro" id="IPR006059">
    <property type="entry name" value="SBP"/>
</dbReference>
<reference evidence="8 9" key="1">
    <citation type="submission" date="2021-02" db="EMBL/GenBank/DDBJ databases">
        <title>Characterization of Marinitoga sp. nov. str. BP5-C20A.</title>
        <authorList>
            <person name="Erauso G."/>
            <person name="Postec A."/>
        </authorList>
    </citation>
    <scope>NUCLEOTIDE SEQUENCE [LARGE SCALE GENOMIC DNA]</scope>
    <source>
        <strain evidence="8 9">BP5-C20A</strain>
    </source>
</reference>
<accession>A0ABY8PR13</accession>
<dbReference type="EMBL" id="CP069362">
    <property type="protein sequence ID" value="WGS65091.1"/>
    <property type="molecule type" value="Genomic_DNA"/>
</dbReference>
<dbReference type="Gene3D" id="3.40.190.10">
    <property type="entry name" value="Periplasmic binding protein-like II"/>
    <property type="match status" value="2"/>
</dbReference>
<evidence type="ECO:0000256" key="3">
    <source>
        <dbReference type="ARBA" id="ARBA00022448"/>
    </source>
</evidence>
<sequence>MKKLTLGLITILLVISSVFAASNDLEIFSWWTGGGEEEGLLALFAKFNQYYPNINIINAAVAGGAGTNAKAVLKTRMLGGNPPDSFQVHAGMELTDTYVIPGLMEPLTNYLREWGVYDKFPKDVMEIVSYQGEVYSIPVNVHRGNVVFYNKKIFRELGLTKEPTTWAEFFAAMKKAQEAGYIPLALGDKNKWTLTHLFENIMLSVFGPEGYKGLFNGKTSFDSPELEMSLVLLERLIPYFNRDHSALTWQDAGRLVFEGKALFNVMGDWEEGYFKTLGWKPGVDFGWFAVPGTDNAFMFISDTFGLPKGAPHRDNALKWLKFIATKEAQDIFNPIKGSIPARIDADKSRYDVYLTWSMNDFATVAVVPSIIHGSAAPEGFVTTLNDALNRFIVKKNISNTLRDIMWAAEDQGYLTE</sequence>
<feature type="signal peptide" evidence="7">
    <location>
        <begin position="1"/>
        <end position="20"/>
    </location>
</feature>
<gene>
    <name evidence="8" type="ORF">JRV97_00625</name>
</gene>